<feature type="region of interest" description="Disordered" evidence="1">
    <location>
        <begin position="339"/>
        <end position="366"/>
    </location>
</feature>
<dbReference type="PANTHER" id="PTHR35740">
    <property type="entry name" value="OS12G0111700 PROTEIN"/>
    <property type="match status" value="1"/>
</dbReference>
<dbReference type="AlphaFoldDB" id="A0A8X8ZVF3"/>
<accession>A0A8X8ZVF3</accession>
<feature type="region of interest" description="Disordered" evidence="1">
    <location>
        <begin position="122"/>
        <end position="180"/>
    </location>
</feature>
<proteinExistence type="predicted"/>
<feature type="region of interest" description="Disordered" evidence="1">
    <location>
        <begin position="35"/>
        <end position="68"/>
    </location>
</feature>
<evidence type="ECO:0000313" key="2">
    <source>
        <dbReference type="EMBL" id="KAG6418482.1"/>
    </source>
</evidence>
<dbReference type="Proteomes" id="UP000298416">
    <property type="component" value="Unassembled WGS sequence"/>
</dbReference>
<evidence type="ECO:0000313" key="3">
    <source>
        <dbReference type="Proteomes" id="UP000298416"/>
    </source>
</evidence>
<dbReference type="PANTHER" id="PTHR35740:SF1">
    <property type="entry name" value="OS12G0111700 PROTEIN"/>
    <property type="match status" value="1"/>
</dbReference>
<evidence type="ECO:0000256" key="1">
    <source>
        <dbReference type="SAM" id="MobiDB-lite"/>
    </source>
</evidence>
<feature type="compositionally biased region" description="Polar residues" evidence="1">
    <location>
        <begin position="122"/>
        <end position="132"/>
    </location>
</feature>
<sequence>METTNRKPFSDITDLHNLTPLSVLRELISSNPTCKPPLSILRSNSNSTNRKLRPESSDRSNTSIGSSCVAASSNSKSVRFRNLPNALSPPTSPVVWRLQIVCKVALSEGDIGTKNAAYSRRNNIENSNQQREAQVIDSRTSIEKRKDKRKAAAVPFSPSGSEKMKENRSRNCNMSGTDGVMSMRNAAYDRRKIIEKSRKEINSDLIGCHTPLTEMKDKGKAVAMPYNSLPTGKLKDIQNSICNSSTLVERSCQKGEGESNMDKLVSYSHSSGKTEKGKAKISSCNAALGKLSEIAVAAVTRPSRKMKTSARNNNAFGVSSCPTITRTKKLQNDLDEDVKHLNSWTDPQANARKKRPKTEKTSELPEEFIREKKAYYDDIDNFELPVEEVSQGESD</sequence>
<organism evidence="2">
    <name type="scientific">Salvia splendens</name>
    <name type="common">Scarlet sage</name>
    <dbReference type="NCBI Taxonomy" id="180675"/>
    <lineage>
        <taxon>Eukaryota</taxon>
        <taxon>Viridiplantae</taxon>
        <taxon>Streptophyta</taxon>
        <taxon>Embryophyta</taxon>
        <taxon>Tracheophyta</taxon>
        <taxon>Spermatophyta</taxon>
        <taxon>Magnoliopsida</taxon>
        <taxon>eudicotyledons</taxon>
        <taxon>Gunneridae</taxon>
        <taxon>Pentapetalae</taxon>
        <taxon>asterids</taxon>
        <taxon>lamiids</taxon>
        <taxon>Lamiales</taxon>
        <taxon>Lamiaceae</taxon>
        <taxon>Nepetoideae</taxon>
        <taxon>Mentheae</taxon>
        <taxon>Salviinae</taxon>
        <taxon>Salvia</taxon>
        <taxon>Salvia subgen. Calosphace</taxon>
        <taxon>core Calosphace</taxon>
    </lineage>
</organism>
<dbReference type="EMBL" id="PNBA02000007">
    <property type="protein sequence ID" value="KAG6418482.1"/>
    <property type="molecule type" value="Genomic_DNA"/>
</dbReference>
<name>A0A8X8ZVF3_SALSN</name>
<protein>
    <submittedName>
        <fullName evidence="2">Uncharacterized protein</fullName>
    </submittedName>
</protein>
<reference evidence="2" key="2">
    <citation type="submission" date="2020-08" db="EMBL/GenBank/DDBJ databases">
        <title>Plant Genome Project.</title>
        <authorList>
            <person name="Zhang R.-G."/>
        </authorList>
    </citation>
    <scope>NUCLEOTIDE SEQUENCE</scope>
    <source>
        <strain evidence="2">Huo1</strain>
        <tissue evidence="2">Leaf</tissue>
    </source>
</reference>
<comment type="caution">
    <text evidence="2">The sequence shown here is derived from an EMBL/GenBank/DDBJ whole genome shotgun (WGS) entry which is preliminary data.</text>
</comment>
<reference evidence="2" key="1">
    <citation type="submission" date="2018-01" db="EMBL/GenBank/DDBJ databases">
        <authorList>
            <person name="Mao J.F."/>
        </authorList>
    </citation>
    <scope>NUCLEOTIDE SEQUENCE</scope>
    <source>
        <strain evidence="2">Huo1</strain>
        <tissue evidence="2">Leaf</tissue>
    </source>
</reference>
<gene>
    <name evidence="2" type="ORF">SASPL_120686</name>
</gene>
<keyword evidence="3" id="KW-1185">Reference proteome</keyword>